<dbReference type="Pfam" id="PF07731">
    <property type="entry name" value="Cu-oxidase_2"/>
    <property type="match status" value="1"/>
</dbReference>
<dbReference type="InterPro" id="IPR002355">
    <property type="entry name" value="Cu_oxidase_Cu_BS"/>
</dbReference>
<comment type="caution">
    <text evidence="6">The sequence shown here is derived from an EMBL/GenBank/DDBJ whole genome shotgun (WGS) entry which is preliminary data.</text>
</comment>
<dbReference type="InterPro" id="IPR033138">
    <property type="entry name" value="Cu_oxidase_CS"/>
</dbReference>
<dbReference type="InterPro" id="IPR008972">
    <property type="entry name" value="Cupredoxin"/>
</dbReference>
<evidence type="ECO:0000259" key="4">
    <source>
        <dbReference type="Pfam" id="PF07731"/>
    </source>
</evidence>
<name>A0A2T1GEH9_9CYAN</name>
<dbReference type="InterPro" id="IPR011706">
    <property type="entry name" value="Cu-oxidase_C"/>
</dbReference>
<sequence>MNKNELPLKGSHQYPLTRRSFIRGGGIASGLILSSGIHSLLSSCSSPSSTTKIPDNNTVARTPNPKFIPDLEINLKAAPKTVQILSGQPTQVWSYAAELVKGDPNSLQAIPDSYLGPIIRVRQGQRVRVNFQNNLPQGQPSIVHWHGLILPEDMDGHPRFAIDPGQTYVYEFEVVNRAGTNWFHPHPDMLTGQQAYAGLAGLFIVTDPEEAALKLPTGAYEVPIVLQDRTLDASNQLLYLGSKIGTPRNGGGMGGMEGMGGMSQGNSSQSSGGMDDMGGMMGFLGKQLFVNGKPDFTLAAATRVYRLRILNGSNARIYKLAWSNGDPLTVIGTDGSLLSQPVTRKYVMLAPGERLDVWADFSKLKVGTQLALNSLAFSGAENVDGNSMGGMSSSNAPELGAAMTLFNVKIARTETETLQIPSKLAALPLLRPEDAINAAQPRPVELSLQGMKWVMNGKPFEMNVATPQETVKLNSIEQWEIINKLNPGAMMDAKGMAHPIHLHGVQFQVISRQVLPELATGWQTVKDGYVDEGLKDTVMVMPGERVKLLMKFEKYSGLFTYHCHNLEHEDAGMMRNYRIQG</sequence>
<keyword evidence="2" id="KW-0479">Metal-binding</keyword>
<dbReference type="PROSITE" id="PS00079">
    <property type="entry name" value="MULTICOPPER_OXIDASE1"/>
    <property type="match status" value="1"/>
</dbReference>
<reference evidence="6 7" key="1">
    <citation type="submission" date="2018-03" db="EMBL/GenBank/DDBJ databases">
        <title>The ancient ancestry and fast evolution of plastids.</title>
        <authorList>
            <person name="Moore K.R."/>
            <person name="Magnabosco C."/>
            <person name="Momper L."/>
            <person name="Gold D.A."/>
            <person name="Bosak T."/>
            <person name="Fournier G.P."/>
        </authorList>
    </citation>
    <scope>NUCLEOTIDE SEQUENCE [LARGE SCALE GENOMIC DNA]</scope>
    <source>
        <strain evidence="6 7">CCALA 037</strain>
    </source>
</reference>
<gene>
    <name evidence="6" type="ORF">C7B77_13435</name>
</gene>
<dbReference type="CDD" id="cd13907">
    <property type="entry name" value="CuRO_3_MCO_like_1"/>
    <property type="match status" value="1"/>
</dbReference>
<dbReference type="PANTHER" id="PTHR48267:SF1">
    <property type="entry name" value="BILIRUBIN OXIDASE"/>
    <property type="match status" value="1"/>
</dbReference>
<evidence type="ECO:0000259" key="5">
    <source>
        <dbReference type="Pfam" id="PF07732"/>
    </source>
</evidence>
<evidence type="ECO:0000256" key="3">
    <source>
        <dbReference type="ARBA" id="ARBA00023002"/>
    </source>
</evidence>
<protein>
    <submittedName>
        <fullName evidence="6">Bilirubin oxidase</fullName>
    </submittedName>
</protein>
<dbReference type="Pfam" id="PF07732">
    <property type="entry name" value="Cu-oxidase_3"/>
    <property type="match status" value="1"/>
</dbReference>
<accession>A0A2T1GEH9</accession>
<dbReference type="PANTHER" id="PTHR48267">
    <property type="entry name" value="CUPREDOXIN SUPERFAMILY PROTEIN"/>
    <property type="match status" value="1"/>
</dbReference>
<dbReference type="AlphaFoldDB" id="A0A2T1GEH9"/>
<feature type="domain" description="Plastocyanin-like" evidence="5">
    <location>
        <begin position="102"/>
        <end position="209"/>
    </location>
</feature>
<proteinExistence type="inferred from homology"/>
<dbReference type="InterPro" id="IPR011707">
    <property type="entry name" value="Cu-oxidase-like_N"/>
</dbReference>
<keyword evidence="3" id="KW-0560">Oxidoreductase</keyword>
<dbReference type="OrthoDB" id="9757546at2"/>
<evidence type="ECO:0000256" key="1">
    <source>
        <dbReference type="ARBA" id="ARBA00010609"/>
    </source>
</evidence>
<comment type="similarity">
    <text evidence="1">Belongs to the multicopper oxidase family.</text>
</comment>
<evidence type="ECO:0000313" key="6">
    <source>
        <dbReference type="EMBL" id="PSB55953.1"/>
    </source>
</evidence>
<keyword evidence="7" id="KW-1185">Reference proteome</keyword>
<feature type="domain" description="Plastocyanin-like" evidence="4">
    <location>
        <begin position="443"/>
        <end position="578"/>
    </location>
</feature>
<dbReference type="CDD" id="cd13852">
    <property type="entry name" value="CuRO_1_McoP_like"/>
    <property type="match status" value="1"/>
</dbReference>
<dbReference type="Gene3D" id="2.60.40.420">
    <property type="entry name" value="Cupredoxins - blue copper proteins"/>
    <property type="match status" value="3"/>
</dbReference>
<dbReference type="PROSITE" id="PS00080">
    <property type="entry name" value="MULTICOPPER_OXIDASE2"/>
    <property type="match status" value="1"/>
</dbReference>
<evidence type="ECO:0000313" key="7">
    <source>
        <dbReference type="Proteomes" id="UP000238937"/>
    </source>
</evidence>
<dbReference type="GO" id="GO:0005507">
    <property type="term" value="F:copper ion binding"/>
    <property type="evidence" value="ECO:0007669"/>
    <property type="project" value="InterPro"/>
</dbReference>
<evidence type="ECO:0000256" key="2">
    <source>
        <dbReference type="ARBA" id="ARBA00022723"/>
    </source>
</evidence>
<dbReference type="RefSeq" id="WP_106305432.1">
    <property type="nucleotide sequence ID" value="NZ_PVWO01000154.1"/>
</dbReference>
<dbReference type="EMBL" id="PVWO01000154">
    <property type="protein sequence ID" value="PSB55953.1"/>
    <property type="molecule type" value="Genomic_DNA"/>
</dbReference>
<dbReference type="GO" id="GO:0016491">
    <property type="term" value="F:oxidoreductase activity"/>
    <property type="evidence" value="ECO:0007669"/>
    <property type="project" value="UniProtKB-KW"/>
</dbReference>
<dbReference type="InterPro" id="IPR045087">
    <property type="entry name" value="Cu-oxidase_fam"/>
</dbReference>
<dbReference type="SUPFAM" id="SSF49503">
    <property type="entry name" value="Cupredoxins"/>
    <property type="match status" value="3"/>
</dbReference>
<dbReference type="Proteomes" id="UP000238937">
    <property type="component" value="Unassembled WGS sequence"/>
</dbReference>
<organism evidence="6 7">
    <name type="scientific">Chamaesiphon polymorphus CCALA 037</name>
    <dbReference type="NCBI Taxonomy" id="2107692"/>
    <lineage>
        <taxon>Bacteria</taxon>
        <taxon>Bacillati</taxon>
        <taxon>Cyanobacteriota</taxon>
        <taxon>Cyanophyceae</taxon>
        <taxon>Gomontiellales</taxon>
        <taxon>Chamaesiphonaceae</taxon>
        <taxon>Chamaesiphon</taxon>
    </lineage>
</organism>